<evidence type="ECO:0000313" key="1">
    <source>
        <dbReference type="EMBL" id="MFE5983019.1"/>
    </source>
</evidence>
<evidence type="ECO:0000313" key="2">
    <source>
        <dbReference type="Proteomes" id="UP001600424"/>
    </source>
</evidence>
<dbReference type="RefSeq" id="WP_386250180.1">
    <property type="nucleotide sequence ID" value="NZ_JBHTRV010000021.1"/>
</dbReference>
<keyword evidence="2" id="KW-1185">Reference proteome</keyword>
<gene>
    <name evidence="1" type="ORF">ACFQ63_25265</name>
</gene>
<name>A0ABW6J2B1_STRWE</name>
<organism evidence="1 2">
    <name type="scientific">Streptomyces wedmorensis</name>
    <dbReference type="NCBI Taxonomy" id="43759"/>
    <lineage>
        <taxon>Bacteria</taxon>
        <taxon>Bacillati</taxon>
        <taxon>Actinomycetota</taxon>
        <taxon>Actinomycetes</taxon>
        <taxon>Kitasatosporales</taxon>
        <taxon>Streptomycetaceae</taxon>
        <taxon>Streptomyces</taxon>
    </lineage>
</organism>
<dbReference type="Proteomes" id="UP001600424">
    <property type="component" value="Unassembled WGS sequence"/>
</dbReference>
<dbReference type="EMBL" id="JBHTRV010000021">
    <property type="protein sequence ID" value="MFE5983019.1"/>
    <property type="molecule type" value="Genomic_DNA"/>
</dbReference>
<accession>A0ABW6J2B1</accession>
<evidence type="ECO:0008006" key="3">
    <source>
        <dbReference type="Google" id="ProtNLM"/>
    </source>
</evidence>
<comment type="caution">
    <text evidence="1">The sequence shown here is derived from an EMBL/GenBank/DDBJ whole genome shotgun (WGS) entry which is preliminary data.</text>
</comment>
<proteinExistence type="predicted"/>
<reference evidence="1 2" key="1">
    <citation type="submission" date="2024-09" db="EMBL/GenBank/DDBJ databases">
        <title>The Natural Products Discovery Center: Release of the First 8490 Sequenced Strains for Exploring Actinobacteria Biosynthetic Diversity.</title>
        <authorList>
            <person name="Kalkreuter E."/>
            <person name="Kautsar S.A."/>
            <person name="Yang D."/>
            <person name="Bader C.D."/>
            <person name="Teijaro C.N."/>
            <person name="Fluegel L."/>
            <person name="Davis C.M."/>
            <person name="Simpson J.R."/>
            <person name="Lauterbach L."/>
            <person name="Steele A.D."/>
            <person name="Gui C."/>
            <person name="Meng S."/>
            <person name="Li G."/>
            <person name="Viehrig K."/>
            <person name="Ye F."/>
            <person name="Su P."/>
            <person name="Kiefer A.F."/>
            <person name="Nichols A."/>
            <person name="Cepeda A.J."/>
            <person name="Yan W."/>
            <person name="Fan B."/>
            <person name="Jiang Y."/>
            <person name="Adhikari A."/>
            <person name="Zheng C.-J."/>
            <person name="Schuster L."/>
            <person name="Cowan T.M."/>
            <person name="Smanski M.J."/>
            <person name="Chevrette M.G."/>
            <person name="De Carvalho L.P.S."/>
            <person name="Shen B."/>
        </authorList>
    </citation>
    <scope>NUCLEOTIDE SEQUENCE [LARGE SCALE GENOMIC DNA]</scope>
    <source>
        <strain evidence="1 2">NPDC056472</strain>
    </source>
</reference>
<protein>
    <recommendedName>
        <fullName evidence="3">IrrE N-terminal-like domain-containing protein</fullName>
    </recommendedName>
</protein>
<sequence>MPDLCQALGRSRGRHIELRPYPLPTPGPLGLWFETPAADLIIFQRETTPLHQDHIVLHEVGHMLADHRGPAVAADQWKALLPGLRAGAIQRALQRCTYDTEEEWEAELVATIVGEWASVLDHVTPTVRNDDLSARRVQAALGDRQGWL</sequence>